<dbReference type="EMBL" id="LNIX01000039">
    <property type="protein sequence ID" value="OXA39290.1"/>
    <property type="molecule type" value="Genomic_DNA"/>
</dbReference>
<dbReference type="Pfam" id="PF22621">
    <property type="entry name" value="CurL-like_PKS_C"/>
    <property type="match status" value="1"/>
</dbReference>
<feature type="active site" description="Proton acceptor; for dehydratase activity" evidence="6">
    <location>
        <position position="1110"/>
    </location>
</feature>
<dbReference type="InterPro" id="IPR016036">
    <property type="entry name" value="Malonyl_transacylase_ACP-bd"/>
</dbReference>
<dbReference type="InterPro" id="IPR049900">
    <property type="entry name" value="PKS_mFAS_DH"/>
</dbReference>
<dbReference type="PROSITE" id="PS52019">
    <property type="entry name" value="PKS_MFAS_DH"/>
    <property type="match status" value="1"/>
</dbReference>
<dbReference type="PROSITE" id="PS00606">
    <property type="entry name" value="KS3_1"/>
    <property type="match status" value="1"/>
</dbReference>
<dbReference type="PROSITE" id="PS50075">
    <property type="entry name" value="CARRIER"/>
    <property type="match status" value="1"/>
</dbReference>
<dbReference type="Gene3D" id="3.90.180.10">
    <property type="entry name" value="Medium-chain alcohol dehydrogenases, catalytic domain"/>
    <property type="match status" value="1"/>
</dbReference>
<organism evidence="10 11">
    <name type="scientific">Folsomia candida</name>
    <name type="common">Springtail</name>
    <dbReference type="NCBI Taxonomy" id="158441"/>
    <lineage>
        <taxon>Eukaryota</taxon>
        <taxon>Metazoa</taxon>
        <taxon>Ecdysozoa</taxon>
        <taxon>Arthropoda</taxon>
        <taxon>Hexapoda</taxon>
        <taxon>Collembola</taxon>
        <taxon>Entomobryomorpha</taxon>
        <taxon>Isotomoidea</taxon>
        <taxon>Isotomidae</taxon>
        <taxon>Proisotominae</taxon>
        <taxon>Folsomia</taxon>
    </lineage>
</organism>
<feature type="region of interest" description="C-terminal hotdog fold" evidence="6">
    <location>
        <begin position="1213"/>
        <end position="1354"/>
    </location>
</feature>
<dbReference type="InterPro" id="IPR014031">
    <property type="entry name" value="Ketoacyl_synth_C"/>
</dbReference>
<dbReference type="Proteomes" id="UP000198287">
    <property type="component" value="Unassembled WGS sequence"/>
</dbReference>
<dbReference type="InterPro" id="IPR013149">
    <property type="entry name" value="ADH-like_C"/>
</dbReference>
<dbReference type="GO" id="GO:0016491">
    <property type="term" value="F:oxidoreductase activity"/>
    <property type="evidence" value="ECO:0007669"/>
    <property type="project" value="InterPro"/>
</dbReference>
<dbReference type="SMART" id="SM00829">
    <property type="entry name" value="PKS_ER"/>
    <property type="match status" value="1"/>
</dbReference>
<evidence type="ECO:0000256" key="3">
    <source>
        <dbReference type="ARBA" id="ARBA00022679"/>
    </source>
</evidence>
<dbReference type="InterPro" id="IPR009081">
    <property type="entry name" value="PP-bd_ACP"/>
</dbReference>
<sequence length="2175" mass="242516">MGKEAYATFARNPGEVEDAIIFLKSIKETKTFKKVLILYDPRIGLSSWTRLVNLFDDVVQVTSFPELKMDFWSQLLLTCSTLLDFDRVCLIDPAALNLKSLKTMWRRRRFSVFDLVVQRPTSPAGNPMVSTLNSLDTSVLKNCDSLFSFNPTQIVFGSGLFILRPGADASGYVLDCLKNGLESEFTFHNLKERLINGLVGVYLEKQSLMDLRKGEFELVPSTKIVFLDESVNQVTEIAKELLGFREKLKEMTYSKFQTENEPIAIVGMSCRIPNSMGVEEYWKTFLDAKCVIRPPPDGRWTFEKIGTNEEGQMECGFLPYPVDEFDGDFFEISPAECNFTDPQQRFQLEASSTRGCRHKPTISRWKRDRYAAGFARLAHTYKVRGPNLGADVACSSSFVAIGQAVHDLQRGVANLAITTAANLIIKPTFQNDVILSKDFRCKTFDSSANGFARAEGVAALILKRLSDAERDGDRIHSVIMGYGATQEGETKSVGTPTVEMEALAMELALRDAALKPEHIQVVEAHGTGTAKGDPLEIKAIAKAYSTSNRDDPLIITAGKANIGHTESASGIAGLIKITMAMKNGLIPRQTGIHRLNPKINLSIIPAAIPLEGNIPWRPVPVTPKIAGISSFGFTGTNTHIILQEAPKSNYNAFGPAMKCNLMRLDDIAYTANVGRAKFSNRIAVTAKNNKELSQKLNTKNWSSWIVQNEPKICFLFPGQGTQHLGMGSQLYDKFPVFKEHFDKCSQLMNQMYGLDIKTAFWGDCSSKRHQSLFATCSVFVIEYCLIKLYESLGVYPDLTAASLITLDDALKIVGSRFKLLDKLPEGKMVAANAQNDSCLELIAKFLKSRSAKDIDWLDIAARNSEEQTIVSGPPLAIEEFAEFCRNHGVRVRILDTSYPFHSRGLDPIITEYKEVLNTLGQQAVSSACKFISSVDGTDRSNLSPEYWKCNARDSVQFIKAVQTIEKLIQEDDSGRQYIFLEMGPHPVLSALVHSNFSFTPQCIKSMKKGCNEMEVFLQALGKLFVHGVQVHFDNFHDVHYKTKVSLPFYPFQRKSFWFPFESVDGSSCSNKDIVHPLLGRQVALPGSGPLKAKRFEHLIAATSNHWIGDHRIGQWLLMPAAGFIEMSLGAHCLMSDRILNHFTIENFSIQTPAYLTQTGSTYHTILEGNLIKIYSRFDTDTWTLHSVGTVKESSRKDLNCTANSIAQLQDHQSPLEISAEAMYERLINKGYNYGESFRCIKSLWEDQMSNQYARIKLDPGHIAFSSLDENMYAILNHGTHCPIFGLEWSKDPIAARIIDQTTTSSGDETKSSWLIFGLHDSFTKDLMCKLKESGEIATLITDGPENRMSTQCIQTMGSSKEEFVQILSKFPEIRGAIFSWGFRSVLDDVIIEKWLYLLQAIAAYSGRFDKLLLLTQGCPSNNAELFAQKPVAALLVGMFRSFQSENPIIACKIIGLDAQNHGDIQNIIEETYQDPNATSGGNMICYREGVRLTQNLVKLKPPTLLKLPKTSRFSLRLPTSNIISDLKFMVMPPVALKKKELEIKVNAYSLNFRDIFAVLKPTEAFAKLNVIGSDFSGVISRIGSPVNKYQVGDMVFGCHNQNVALPSHIITTENIKKSDTVLIHAALGGVGLAAVQLANTVGANVIATAGSLRKRAYLTNIVGIKHVFNSRNLSFEAAVSAATDGAGVDIVLNSLTGRGFKEASLNCLKKGGRLIEMSKINVWTEEECMSLRPDVKYSIEDLSLSEDNSALSSQLENIATGLWQPLPYVHFQSQEIRDAHSFLEKAKHIGKVVVSMPDKENKLFNHQSNYLITGGCGGIGWELMKWMLENGAKQIFLMGRRIPSLERQSEINYLNDRGFHVTWKRGDVNKLAECESVFYWIKEEFPQSPLRGIFHCAGVLSDAVILNQTKETLEKVLSPKFHGGWDLHELSKTLNLQYFVLFSSISSLIGTIGQGNYSAANSFLDALSHYRHAQGLPAICLNFGQWGEVGLAAGQNISGLHPMSTKQALALELALKSKYIQLCPSSINVTKLVQRIPWIENFLANIQNSEKKHNSKIFGPNKFDIVSSEKFYVEFDSCENEVDRNSVILKYLRTIVCSVLQLEQNDWINRKFSQLGLDSLMMIEIKNKTSGLLGGNVQMGINDFTDSEDLESLVKQVFKLIKTRHLPKQVANTPK</sequence>
<dbReference type="SMART" id="SM00822">
    <property type="entry name" value="PKS_KR"/>
    <property type="match status" value="1"/>
</dbReference>
<gene>
    <name evidence="10" type="ORF">Fcan01_25970</name>
</gene>
<dbReference type="InterPro" id="IPR013154">
    <property type="entry name" value="ADH-like_N"/>
</dbReference>
<keyword evidence="5" id="KW-0511">Multifunctional enzyme</keyword>
<feature type="active site" description="Proton donor; for dehydratase activity" evidence="6">
    <location>
        <position position="1268"/>
    </location>
</feature>
<dbReference type="GO" id="GO:0006633">
    <property type="term" value="P:fatty acid biosynthetic process"/>
    <property type="evidence" value="ECO:0007669"/>
    <property type="project" value="UniProtKB-UniPathway"/>
</dbReference>
<dbReference type="UniPathway" id="UPA00094"/>
<dbReference type="OrthoDB" id="48317at2759"/>
<dbReference type="InterPro" id="IPR013968">
    <property type="entry name" value="PKS_KR"/>
</dbReference>
<dbReference type="GO" id="GO:0004312">
    <property type="term" value="F:fatty acid synthase activity"/>
    <property type="evidence" value="ECO:0007669"/>
    <property type="project" value="TreeGrafter"/>
</dbReference>
<dbReference type="Gene3D" id="3.30.70.3290">
    <property type="match status" value="1"/>
</dbReference>
<keyword evidence="4" id="KW-0521">NADP</keyword>
<dbReference type="InterPro" id="IPR049552">
    <property type="entry name" value="PKS_DH_N"/>
</dbReference>
<feature type="domain" description="Ketosynthase family 3 (KS3)" evidence="8">
    <location>
        <begin position="260"/>
        <end position="644"/>
    </location>
</feature>
<comment type="caution">
    <text evidence="10">The sequence shown here is derived from an EMBL/GenBank/DDBJ whole genome shotgun (WGS) entry which is preliminary data.</text>
</comment>
<evidence type="ECO:0000259" key="9">
    <source>
        <dbReference type="PROSITE" id="PS52019"/>
    </source>
</evidence>
<accession>A0A226D2K7</accession>
<dbReference type="InterPro" id="IPR020807">
    <property type="entry name" value="PKS_DH"/>
</dbReference>
<keyword evidence="11" id="KW-1185">Reference proteome</keyword>
<dbReference type="InterPro" id="IPR029044">
    <property type="entry name" value="Nucleotide-diphossugar_trans"/>
</dbReference>
<evidence type="ECO:0000259" key="8">
    <source>
        <dbReference type="PROSITE" id="PS52004"/>
    </source>
</evidence>
<dbReference type="GO" id="GO:0005737">
    <property type="term" value="C:cytoplasm"/>
    <property type="evidence" value="ECO:0007669"/>
    <property type="project" value="TreeGrafter"/>
</dbReference>
<evidence type="ECO:0000313" key="11">
    <source>
        <dbReference type="Proteomes" id="UP000198287"/>
    </source>
</evidence>
<dbReference type="InterPro" id="IPR020841">
    <property type="entry name" value="PKS_Beta-ketoAc_synthase_dom"/>
</dbReference>
<dbReference type="PROSITE" id="PS52004">
    <property type="entry name" value="KS3_2"/>
    <property type="match status" value="1"/>
</dbReference>
<dbReference type="SUPFAM" id="SSF55048">
    <property type="entry name" value="Probable ACP-binding domain of malonyl-CoA ACP transacylase"/>
    <property type="match status" value="1"/>
</dbReference>
<feature type="domain" description="Carrier" evidence="7">
    <location>
        <begin position="2083"/>
        <end position="2161"/>
    </location>
</feature>
<dbReference type="InterPro" id="IPR001227">
    <property type="entry name" value="Ac_transferase_dom_sf"/>
</dbReference>
<dbReference type="InterPro" id="IPR014030">
    <property type="entry name" value="Ketoacyl_synth_N"/>
</dbReference>
<dbReference type="SUPFAM" id="SSF51735">
    <property type="entry name" value="NAD(P)-binding Rossmann-fold domains"/>
    <property type="match status" value="3"/>
</dbReference>
<keyword evidence="1" id="KW-0596">Phosphopantetheine</keyword>
<dbReference type="SMART" id="SM00825">
    <property type="entry name" value="PKS_KS"/>
    <property type="match status" value="1"/>
</dbReference>
<dbReference type="Pfam" id="PF00698">
    <property type="entry name" value="Acyl_transf_1"/>
    <property type="match status" value="1"/>
</dbReference>
<dbReference type="InterPro" id="IPR016039">
    <property type="entry name" value="Thiolase-like"/>
</dbReference>
<keyword evidence="2" id="KW-0597">Phosphoprotein</keyword>
<dbReference type="SMART" id="SM00826">
    <property type="entry name" value="PKS_DH"/>
    <property type="match status" value="1"/>
</dbReference>
<dbReference type="InterPro" id="IPR011032">
    <property type="entry name" value="GroES-like_sf"/>
</dbReference>
<evidence type="ECO:0000259" key="7">
    <source>
        <dbReference type="PROSITE" id="PS50075"/>
    </source>
</evidence>
<dbReference type="InterPro" id="IPR016035">
    <property type="entry name" value="Acyl_Trfase/lysoPLipase"/>
</dbReference>
<dbReference type="Gene3D" id="3.40.50.720">
    <property type="entry name" value="NAD(P)-binding Rossmann-like Domain"/>
    <property type="match status" value="3"/>
</dbReference>
<keyword evidence="3" id="KW-0808">Transferase</keyword>
<feature type="domain" description="PKS/mFAS DH" evidence="9">
    <location>
        <begin position="1075"/>
        <end position="1354"/>
    </location>
</feature>
<evidence type="ECO:0000256" key="6">
    <source>
        <dbReference type="PROSITE-ProRule" id="PRU01363"/>
    </source>
</evidence>
<dbReference type="GO" id="GO:0004315">
    <property type="term" value="F:3-oxoacyl-[acyl-carrier-protein] synthase activity"/>
    <property type="evidence" value="ECO:0007669"/>
    <property type="project" value="InterPro"/>
</dbReference>
<dbReference type="SUPFAM" id="SSF52151">
    <property type="entry name" value="FabD/lysophospholipase-like"/>
    <property type="match status" value="1"/>
</dbReference>
<dbReference type="PANTHER" id="PTHR43775:SF37">
    <property type="entry name" value="SI:DKEY-61P9.11"/>
    <property type="match status" value="1"/>
</dbReference>
<reference evidence="10 11" key="1">
    <citation type="submission" date="2015-12" db="EMBL/GenBank/DDBJ databases">
        <title>The genome of Folsomia candida.</title>
        <authorList>
            <person name="Faddeeva A."/>
            <person name="Derks M.F."/>
            <person name="Anvar Y."/>
            <person name="Smit S."/>
            <person name="Van Straalen N."/>
            <person name="Roelofs D."/>
        </authorList>
    </citation>
    <scope>NUCLEOTIDE SEQUENCE [LARGE SCALE GENOMIC DNA]</scope>
    <source>
        <strain evidence="10 11">VU population</strain>
        <tissue evidence="10">Whole body</tissue>
    </source>
</reference>
<dbReference type="SUPFAM" id="SSF50129">
    <property type="entry name" value="GroES-like"/>
    <property type="match status" value="1"/>
</dbReference>
<dbReference type="InterPro" id="IPR014043">
    <property type="entry name" value="Acyl_transferase_dom"/>
</dbReference>
<dbReference type="Gene3D" id="3.40.47.10">
    <property type="match status" value="2"/>
</dbReference>
<name>A0A226D2K7_FOLCA</name>
<evidence type="ECO:0000313" key="10">
    <source>
        <dbReference type="EMBL" id="OXA39290.1"/>
    </source>
</evidence>
<dbReference type="SMART" id="SM00827">
    <property type="entry name" value="PKS_AT"/>
    <property type="match status" value="1"/>
</dbReference>
<dbReference type="InterPro" id="IPR057326">
    <property type="entry name" value="KR_dom"/>
</dbReference>
<evidence type="ECO:0000256" key="5">
    <source>
        <dbReference type="ARBA" id="ARBA00023268"/>
    </source>
</evidence>
<dbReference type="Pfam" id="PF21089">
    <property type="entry name" value="PKS_DH_N"/>
    <property type="match status" value="1"/>
</dbReference>
<dbReference type="InterPro" id="IPR036291">
    <property type="entry name" value="NAD(P)-bd_dom_sf"/>
</dbReference>
<dbReference type="Gene3D" id="3.10.129.110">
    <property type="entry name" value="Polyketide synthase dehydratase"/>
    <property type="match status" value="1"/>
</dbReference>
<dbReference type="SUPFAM" id="SSF53901">
    <property type="entry name" value="Thiolase-like"/>
    <property type="match status" value="2"/>
</dbReference>
<dbReference type="CDD" id="cd00833">
    <property type="entry name" value="PKS"/>
    <property type="match status" value="1"/>
</dbReference>
<dbReference type="InterPro" id="IPR018201">
    <property type="entry name" value="Ketoacyl_synth_AS"/>
</dbReference>
<dbReference type="Gene3D" id="3.40.366.10">
    <property type="entry name" value="Malonyl-Coenzyme A Acyl Carrier Protein, domain 2"/>
    <property type="match status" value="1"/>
</dbReference>
<evidence type="ECO:0000256" key="1">
    <source>
        <dbReference type="ARBA" id="ARBA00022450"/>
    </source>
</evidence>
<proteinExistence type="predicted"/>
<dbReference type="InterPro" id="IPR020843">
    <property type="entry name" value="ER"/>
</dbReference>
<dbReference type="Pfam" id="PF08659">
    <property type="entry name" value="KR"/>
    <property type="match status" value="1"/>
</dbReference>
<dbReference type="Gene3D" id="3.90.550.10">
    <property type="entry name" value="Spore Coat Polysaccharide Biosynthesis Protein SpsA, Chain A"/>
    <property type="match status" value="1"/>
</dbReference>
<evidence type="ECO:0000256" key="2">
    <source>
        <dbReference type="ARBA" id="ARBA00022553"/>
    </source>
</evidence>
<dbReference type="Pfam" id="PF00550">
    <property type="entry name" value="PP-binding"/>
    <property type="match status" value="1"/>
</dbReference>
<dbReference type="Pfam" id="PF02801">
    <property type="entry name" value="Ketoacyl-synt_C"/>
    <property type="match status" value="1"/>
</dbReference>
<dbReference type="InterPro" id="IPR050091">
    <property type="entry name" value="PKS_NRPS_Biosynth_Enz"/>
</dbReference>
<dbReference type="Pfam" id="PF08240">
    <property type="entry name" value="ADH_N"/>
    <property type="match status" value="1"/>
</dbReference>
<dbReference type="CDD" id="cd05195">
    <property type="entry name" value="enoyl_red"/>
    <property type="match status" value="1"/>
</dbReference>
<dbReference type="SUPFAM" id="SSF47336">
    <property type="entry name" value="ACP-like"/>
    <property type="match status" value="1"/>
</dbReference>
<dbReference type="PANTHER" id="PTHR43775">
    <property type="entry name" value="FATTY ACID SYNTHASE"/>
    <property type="match status" value="1"/>
</dbReference>
<evidence type="ECO:0000256" key="4">
    <source>
        <dbReference type="ARBA" id="ARBA00022857"/>
    </source>
</evidence>
<dbReference type="InterPro" id="IPR036736">
    <property type="entry name" value="ACP-like_sf"/>
</dbReference>
<dbReference type="InterPro" id="IPR042104">
    <property type="entry name" value="PKS_dehydratase_sf"/>
</dbReference>
<dbReference type="GO" id="GO:0005886">
    <property type="term" value="C:plasma membrane"/>
    <property type="evidence" value="ECO:0007669"/>
    <property type="project" value="TreeGrafter"/>
</dbReference>
<dbReference type="Pfam" id="PF00109">
    <property type="entry name" value="ketoacyl-synt"/>
    <property type="match status" value="2"/>
</dbReference>
<feature type="region of interest" description="N-terminal hotdog fold" evidence="6">
    <location>
        <begin position="1075"/>
        <end position="1197"/>
    </location>
</feature>
<protein>
    <submittedName>
        <fullName evidence="10">Erythronolide synthase, modules 3 and 4</fullName>
    </submittedName>
</protein>
<dbReference type="Pfam" id="PF00107">
    <property type="entry name" value="ADH_zinc_N"/>
    <property type="match status" value="1"/>
</dbReference>